<dbReference type="EMBL" id="ABCC02000047">
    <property type="protein sequence ID" value="EDP13592.1"/>
    <property type="molecule type" value="Genomic_DNA"/>
</dbReference>
<accession>A8S1T1</accession>
<feature type="transmembrane region" description="Helical" evidence="1">
    <location>
        <begin position="6"/>
        <end position="27"/>
    </location>
</feature>
<keyword evidence="1" id="KW-1133">Transmembrane helix</keyword>
<proteinExistence type="predicted"/>
<keyword evidence="1" id="KW-0812">Transmembrane</keyword>
<dbReference type="PaxDb" id="411902-CLOBOL_06157"/>
<evidence type="ECO:0000313" key="2">
    <source>
        <dbReference type="EMBL" id="EDP13592.1"/>
    </source>
</evidence>
<dbReference type="Proteomes" id="UP000005396">
    <property type="component" value="Unassembled WGS sequence"/>
</dbReference>
<sequence>MYILSSIVLVFLFYLCINSMFANMYFLTRMPYGVILFSK</sequence>
<gene>
    <name evidence="2" type="ORF">CLOBOL_06157</name>
</gene>
<evidence type="ECO:0000256" key="1">
    <source>
        <dbReference type="SAM" id="Phobius"/>
    </source>
</evidence>
<keyword evidence="1" id="KW-0472">Membrane</keyword>
<reference evidence="2 3" key="1">
    <citation type="submission" date="2007-08" db="EMBL/GenBank/DDBJ databases">
        <authorList>
            <person name="Fulton L."/>
            <person name="Clifton S."/>
            <person name="Fulton B."/>
            <person name="Xu J."/>
            <person name="Minx P."/>
            <person name="Pepin K.H."/>
            <person name="Johnson M."/>
            <person name="Thiruvilangam P."/>
            <person name="Bhonagiri V."/>
            <person name="Nash W.E."/>
            <person name="Mardis E.R."/>
            <person name="Wilson R.K."/>
        </authorList>
    </citation>
    <scope>NUCLEOTIDE SEQUENCE [LARGE SCALE GENOMIC DNA]</scope>
    <source>
        <strain evidence="3">ATCC BAA-613 / DSM 15670 / CCUG 46953 / JCM 12243 / WAL 16351</strain>
    </source>
</reference>
<evidence type="ECO:0000313" key="3">
    <source>
        <dbReference type="Proteomes" id="UP000005396"/>
    </source>
</evidence>
<reference evidence="2 3" key="2">
    <citation type="submission" date="2007-09" db="EMBL/GenBank/DDBJ databases">
        <title>Draft genome sequence of Clostridium bolteae (ATCC BAA-613).</title>
        <authorList>
            <person name="Sudarsanam P."/>
            <person name="Ley R."/>
            <person name="Guruge J."/>
            <person name="Turnbaugh P.J."/>
            <person name="Mahowald M."/>
            <person name="Liep D."/>
            <person name="Gordon J."/>
        </authorList>
    </citation>
    <scope>NUCLEOTIDE SEQUENCE [LARGE SCALE GENOMIC DNA]</scope>
    <source>
        <strain evidence="3">ATCC BAA-613 / DSM 15670 / CCUG 46953 / JCM 12243 / WAL 16351</strain>
    </source>
</reference>
<name>A8S1T1_ENTBW</name>
<dbReference type="HOGENOM" id="CLU_3307300_0_0_9"/>
<organism evidence="2 3">
    <name type="scientific">Enterocloster bolteae (strain ATCC BAA-613 / DSM 15670 / CCUG 46953 / JCM 12243 / WAL 16351)</name>
    <name type="common">Clostridium bolteae</name>
    <dbReference type="NCBI Taxonomy" id="411902"/>
    <lineage>
        <taxon>Bacteria</taxon>
        <taxon>Bacillati</taxon>
        <taxon>Bacillota</taxon>
        <taxon>Clostridia</taxon>
        <taxon>Lachnospirales</taxon>
        <taxon>Lachnospiraceae</taxon>
        <taxon>Enterocloster</taxon>
    </lineage>
</organism>
<dbReference type="AlphaFoldDB" id="A8S1T1"/>
<comment type="caution">
    <text evidence="2">The sequence shown here is derived from an EMBL/GenBank/DDBJ whole genome shotgun (WGS) entry which is preliminary data.</text>
</comment>
<protein>
    <submittedName>
        <fullName evidence="2">Uncharacterized protein</fullName>
    </submittedName>
</protein>